<accession>A0A7U2ICU1</accession>
<dbReference type="EMBL" id="CP069044">
    <property type="protein sequence ID" value="QRD07476.1"/>
    <property type="molecule type" value="Genomic_DNA"/>
</dbReference>
<dbReference type="RefSeq" id="XP_001803348.1">
    <property type="nucleotide sequence ID" value="XM_001803296.1"/>
</dbReference>
<sequence>MRSFQQIIVALFALLVCAFAQDNEQYDATVYVTSTVYRINTITMSGASPTASVANMTSTISAAQAPAYPTNGTSIVQPSGTGVQPSQSQFTGAASALTAQAYVAALVAGVGYLVL</sequence>
<dbReference type="OMA" id="MRSFHQI"/>
<name>A0A7U2ICU1_PHANO</name>
<protein>
    <submittedName>
        <fullName evidence="2">Uncharacterized protein</fullName>
    </submittedName>
</protein>
<evidence type="ECO:0000313" key="3">
    <source>
        <dbReference type="Proteomes" id="UP000663193"/>
    </source>
</evidence>
<reference evidence="3" key="1">
    <citation type="journal article" date="2021" name="BMC Genomics">
        <title>Chromosome-level genome assembly and manually-curated proteome of model necrotroph Parastagonospora nodorum Sn15 reveals a genome-wide trove of candidate effector homologs, and redundancy of virulence-related functions within an accessory chromosome.</title>
        <authorList>
            <person name="Bertazzoni S."/>
            <person name="Jones D.A.B."/>
            <person name="Phan H.T."/>
            <person name="Tan K.-C."/>
            <person name="Hane J.K."/>
        </authorList>
    </citation>
    <scope>NUCLEOTIDE SEQUENCE [LARGE SCALE GENOMIC DNA]</scope>
    <source>
        <strain evidence="3">SN15 / ATCC MYA-4574 / FGSC 10173)</strain>
    </source>
</reference>
<organism evidence="2 3">
    <name type="scientific">Phaeosphaeria nodorum (strain SN15 / ATCC MYA-4574 / FGSC 10173)</name>
    <name type="common">Glume blotch fungus</name>
    <name type="synonym">Parastagonospora nodorum</name>
    <dbReference type="NCBI Taxonomy" id="321614"/>
    <lineage>
        <taxon>Eukaryota</taxon>
        <taxon>Fungi</taxon>
        <taxon>Dikarya</taxon>
        <taxon>Ascomycota</taxon>
        <taxon>Pezizomycotina</taxon>
        <taxon>Dothideomycetes</taxon>
        <taxon>Pleosporomycetidae</taxon>
        <taxon>Pleosporales</taxon>
        <taxon>Pleosporineae</taxon>
        <taxon>Phaeosphaeriaceae</taxon>
        <taxon>Parastagonospora</taxon>
    </lineage>
</organism>
<keyword evidence="3" id="KW-1185">Reference proteome</keyword>
<keyword evidence="1" id="KW-0732">Signal</keyword>
<gene>
    <name evidence="2" type="ORF">JI435_131340</name>
</gene>
<feature type="chain" id="PRO_5034965298" evidence="1">
    <location>
        <begin position="21"/>
        <end position="115"/>
    </location>
</feature>
<dbReference type="OrthoDB" id="3787314at2759"/>
<proteinExistence type="predicted"/>
<dbReference type="Proteomes" id="UP000663193">
    <property type="component" value="Chromosome 22"/>
</dbReference>
<feature type="signal peptide" evidence="1">
    <location>
        <begin position="1"/>
        <end position="20"/>
    </location>
</feature>
<dbReference type="KEGG" id="pno:SNOG_13134"/>
<dbReference type="AlphaFoldDB" id="A0A7U2ICU1"/>
<evidence type="ECO:0000256" key="1">
    <source>
        <dbReference type="SAM" id="SignalP"/>
    </source>
</evidence>
<dbReference type="VEuPathDB" id="FungiDB:JI435_131340"/>
<evidence type="ECO:0000313" key="2">
    <source>
        <dbReference type="EMBL" id="QRD07476.1"/>
    </source>
</evidence>